<feature type="transmembrane region" description="Helical" evidence="2">
    <location>
        <begin position="155"/>
        <end position="174"/>
    </location>
</feature>
<organism evidence="3 4">
    <name type="scientific">Candidatus Lambdaproteobacteria bacterium RIFOXYD2_FULL_50_16</name>
    <dbReference type="NCBI Taxonomy" id="1817772"/>
    <lineage>
        <taxon>Bacteria</taxon>
        <taxon>Pseudomonadati</taxon>
        <taxon>Pseudomonadota</taxon>
        <taxon>Candidatus Lambdaproteobacteria</taxon>
    </lineage>
</organism>
<evidence type="ECO:0000256" key="1">
    <source>
        <dbReference type="SAM" id="MobiDB-lite"/>
    </source>
</evidence>
<sequence>MPCFFAGLSVNRYLHHYSVCAVFILFYCSEVFTPKRFWTQLCWLVKGLAQKRVWGWALFALGIGLGPVLTSFLETTNYLSPSRGFSKGQIAVGHTGYQTSTGALPASYSNLWSHPFQEAEIGFDHLTDTHEPVFIGLWVLVFLPLALTSERGRALLTAAFLVAWLGAGEGHGLWEWAQLHLPGFGLVRHGFTFGRLAGFAVLLAGLEGLLQFCNDQRPWTQRLALSFLGAWLAWPLFMYLQRGGNLLSGRASGINYPVYGLPPTGLSALVVSAAVRIPFNRPRLSQRHPPLPSPRSLRPRPQLPVRNATRR</sequence>
<feature type="transmembrane region" description="Helical" evidence="2">
    <location>
        <begin position="132"/>
        <end position="148"/>
    </location>
</feature>
<feature type="transmembrane region" description="Helical" evidence="2">
    <location>
        <begin position="186"/>
        <end position="210"/>
    </location>
</feature>
<keyword evidence="2" id="KW-0812">Transmembrane</keyword>
<feature type="transmembrane region" description="Helical" evidence="2">
    <location>
        <begin position="53"/>
        <end position="73"/>
    </location>
</feature>
<feature type="transmembrane region" description="Helical" evidence="2">
    <location>
        <begin position="14"/>
        <end position="32"/>
    </location>
</feature>
<dbReference type="Proteomes" id="UP000178449">
    <property type="component" value="Unassembled WGS sequence"/>
</dbReference>
<accession>A0A1F6G4B7</accession>
<keyword evidence="2" id="KW-0472">Membrane</keyword>
<evidence type="ECO:0000313" key="3">
    <source>
        <dbReference type="EMBL" id="OGG92958.1"/>
    </source>
</evidence>
<keyword evidence="2" id="KW-1133">Transmembrane helix</keyword>
<protein>
    <submittedName>
        <fullName evidence="3">Uncharacterized protein</fullName>
    </submittedName>
</protein>
<dbReference type="EMBL" id="MFNE01000054">
    <property type="protein sequence ID" value="OGG92958.1"/>
    <property type="molecule type" value="Genomic_DNA"/>
</dbReference>
<proteinExistence type="predicted"/>
<comment type="caution">
    <text evidence="3">The sequence shown here is derived from an EMBL/GenBank/DDBJ whole genome shotgun (WGS) entry which is preliminary data.</text>
</comment>
<evidence type="ECO:0000256" key="2">
    <source>
        <dbReference type="SAM" id="Phobius"/>
    </source>
</evidence>
<reference evidence="3 4" key="1">
    <citation type="journal article" date="2016" name="Nat. Commun.">
        <title>Thousands of microbial genomes shed light on interconnected biogeochemical processes in an aquifer system.</title>
        <authorList>
            <person name="Anantharaman K."/>
            <person name="Brown C.T."/>
            <person name="Hug L.A."/>
            <person name="Sharon I."/>
            <person name="Castelle C.J."/>
            <person name="Probst A.J."/>
            <person name="Thomas B.C."/>
            <person name="Singh A."/>
            <person name="Wilkins M.J."/>
            <person name="Karaoz U."/>
            <person name="Brodie E.L."/>
            <person name="Williams K.H."/>
            <person name="Hubbard S.S."/>
            <person name="Banfield J.F."/>
        </authorList>
    </citation>
    <scope>NUCLEOTIDE SEQUENCE [LARGE SCALE GENOMIC DNA]</scope>
</reference>
<name>A0A1F6G4B7_9PROT</name>
<dbReference type="AlphaFoldDB" id="A0A1F6G4B7"/>
<feature type="transmembrane region" description="Helical" evidence="2">
    <location>
        <begin position="260"/>
        <end position="279"/>
    </location>
</feature>
<feature type="transmembrane region" description="Helical" evidence="2">
    <location>
        <begin position="222"/>
        <end position="240"/>
    </location>
</feature>
<feature type="region of interest" description="Disordered" evidence="1">
    <location>
        <begin position="284"/>
        <end position="311"/>
    </location>
</feature>
<gene>
    <name evidence="3" type="ORF">A2527_04280</name>
</gene>
<evidence type="ECO:0000313" key="4">
    <source>
        <dbReference type="Proteomes" id="UP000178449"/>
    </source>
</evidence>
<feature type="compositionally biased region" description="Low complexity" evidence="1">
    <location>
        <begin position="294"/>
        <end position="304"/>
    </location>
</feature>